<sequence length="44" mass="5128">MNMEVEVCTHGAYLQRVPRSFFQKLLGIKEVYVCTKCGYVMKVK</sequence>
<dbReference type="EMBL" id="CP006718">
    <property type="protein sequence ID" value="AGV18104.1"/>
    <property type="molecule type" value="Genomic_DNA"/>
</dbReference>
<reference evidence="1 2" key="1">
    <citation type="journal article" date="2015" name="Genome Announc.">
        <title>Complete genome sequence of Vibrio alginolyticus ATCC 17749.</title>
        <authorList>
            <person name="Liu X.F."/>
            <person name="Cao Y."/>
            <person name="Zhang H.L."/>
            <person name="Chen Y.J."/>
            <person name="Hu C.J."/>
        </authorList>
    </citation>
    <scope>NUCLEOTIDE SEQUENCE [LARGE SCALE GENOMIC DNA]</scope>
    <source>
        <strain evidence="2">ATCC 17749 / DSM 2171 / NBRC 15630 / NCIMB 1903 / NCTC 12160 / XII-53</strain>
    </source>
</reference>
<evidence type="ECO:0000313" key="2">
    <source>
        <dbReference type="Proteomes" id="UP000016714"/>
    </source>
</evidence>
<organism evidence="1 2">
    <name type="scientific">Vibrio alginolyticus (strain ATCC 17749 / DSM 2171 / NBRC 15630 / NCIMB 1903 / NCTC 12160 / XII-53)</name>
    <dbReference type="NCBI Taxonomy" id="1219076"/>
    <lineage>
        <taxon>Bacteria</taxon>
        <taxon>Pseudomonadati</taxon>
        <taxon>Pseudomonadota</taxon>
        <taxon>Gammaproteobacteria</taxon>
        <taxon>Vibrionales</taxon>
        <taxon>Vibrionaceae</taxon>
        <taxon>Vibrio</taxon>
    </lineage>
</organism>
<proteinExistence type="predicted"/>
<evidence type="ECO:0000313" key="1">
    <source>
        <dbReference type="EMBL" id="AGV18104.1"/>
    </source>
</evidence>
<gene>
    <name evidence="1" type="ORF">N646_2292</name>
</gene>
<protein>
    <submittedName>
        <fullName evidence="1">Uncharacterized protein</fullName>
    </submittedName>
</protein>
<accession>A0A2I3CD97</accession>
<dbReference type="KEGG" id="vag:N646_2292"/>
<dbReference type="AlphaFoldDB" id="A0A2I3CD97"/>
<dbReference type="HOGENOM" id="CLU_214557_0_0_6"/>
<name>A0A2I3CD97_VIBAX</name>
<dbReference type="Proteomes" id="UP000016714">
    <property type="component" value="Chromosome 1"/>
</dbReference>